<proteinExistence type="predicted"/>
<dbReference type="InterPro" id="IPR041255">
    <property type="entry name" value="LpxI_N"/>
</dbReference>
<feature type="domain" description="LpxI N-terminal" evidence="2">
    <location>
        <begin position="13"/>
        <end position="144"/>
    </location>
</feature>
<evidence type="ECO:0000313" key="3">
    <source>
        <dbReference type="EMBL" id="MDA5398735.1"/>
    </source>
</evidence>
<dbReference type="Proteomes" id="UP001151234">
    <property type="component" value="Unassembled WGS sequence"/>
</dbReference>
<feature type="domain" description="LpxI C-terminal" evidence="1">
    <location>
        <begin position="149"/>
        <end position="282"/>
    </location>
</feature>
<reference evidence="3" key="1">
    <citation type="submission" date="2022-11" db="EMBL/GenBank/DDBJ databases">
        <title>Draft genome sequence of Hoeflea poritis E7-10 and Hoeflea prorocentri PM5-8, separated from scleractinian coral Porites lutea and marine dinoflagellate.</title>
        <authorList>
            <person name="Zhang G."/>
            <person name="Wei Q."/>
            <person name="Cai L."/>
        </authorList>
    </citation>
    <scope>NUCLEOTIDE SEQUENCE</scope>
    <source>
        <strain evidence="3">PM5-8</strain>
    </source>
</reference>
<dbReference type="RefSeq" id="WP_267990140.1">
    <property type="nucleotide sequence ID" value="NZ_JAPJZI010000001.1"/>
</dbReference>
<dbReference type="InterPro" id="IPR053174">
    <property type="entry name" value="LpxI"/>
</dbReference>
<name>A0A9X3UHI3_9HYPH</name>
<protein>
    <submittedName>
        <fullName evidence="3">LpxI family protein</fullName>
    </submittedName>
</protein>
<organism evidence="3 4">
    <name type="scientific">Hoeflea prorocentri</name>
    <dbReference type="NCBI Taxonomy" id="1922333"/>
    <lineage>
        <taxon>Bacteria</taxon>
        <taxon>Pseudomonadati</taxon>
        <taxon>Pseudomonadota</taxon>
        <taxon>Alphaproteobacteria</taxon>
        <taxon>Hyphomicrobiales</taxon>
        <taxon>Rhizobiaceae</taxon>
        <taxon>Hoeflea</taxon>
    </lineage>
</organism>
<gene>
    <name evidence="3" type="ORF">OQ273_09165</name>
</gene>
<dbReference type="EMBL" id="JAPJZI010000001">
    <property type="protein sequence ID" value="MDA5398735.1"/>
    <property type="molecule type" value="Genomic_DNA"/>
</dbReference>
<dbReference type="Pfam" id="PF06230">
    <property type="entry name" value="LpxI_C"/>
    <property type="match status" value="1"/>
</dbReference>
<accession>A0A9X3UHI3</accession>
<dbReference type="PANTHER" id="PTHR39962:SF1">
    <property type="entry name" value="LPXI FAMILY PROTEIN"/>
    <property type="match status" value="1"/>
</dbReference>
<evidence type="ECO:0000313" key="4">
    <source>
        <dbReference type="Proteomes" id="UP001151234"/>
    </source>
</evidence>
<dbReference type="Gene3D" id="3.40.50.20">
    <property type="match status" value="1"/>
</dbReference>
<evidence type="ECO:0000259" key="2">
    <source>
        <dbReference type="Pfam" id="PF17930"/>
    </source>
</evidence>
<dbReference type="InterPro" id="IPR010415">
    <property type="entry name" value="LpxI_C"/>
</dbReference>
<sequence>METVGQKSAQKARLAIIAGRGRLPIDIARASQANGDDPFIIGLRGEASDIPAEFDHVEVGLGDAGRIQALLQERKIDKVVLSGGVNRRPEIVELRGWFNLLAFLPRVISALSSGGDDKLLRIVISIIESAGCRVVGAHEVVPDLLAQYGPITKRAPDKSDWTNIKAGCAGANALGALDVGQGAVAVGGRIVALEGAEGTDAMLARVAELRSSGRISAKRRGVLVKLCKPQQDERADLPSIGPDTVTNAHAAGLSGIAVDAGRALVLDRAAVVSEADRLGLFVTGVNRDQPAKND</sequence>
<dbReference type="Pfam" id="PF17930">
    <property type="entry name" value="LpxI_N"/>
    <property type="match status" value="1"/>
</dbReference>
<evidence type="ECO:0000259" key="1">
    <source>
        <dbReference type="Pfam" id="PF06230"/>
    </source>
</evidence>
<dbReference type="Gene3D" id="3.40.140.80">
    <property type="match status" value="1"/>
</dbReference>
<dbReference type="AlphaFoldDB" id="A0A9X3UHI3"/>
<keyword evidence="4" id="KW-1185">Reference proteome</keyword>
<comment type="caution">
    <text evidence="3">The sequence shown here is derived from an EMBL/GenBank/DDBJ whole genome shotgun (WGS) entry which is preliminary data.</text>
</comment>
<dbReference type="InterPro" id="IPR043167">
    <property type="entry name" value="LpxI_C_sf"/>
</dbReference>
<dbReference type="PANTHER" id="PTHR39962">
    <property type="entry name" value="BLL4848 PROTEIN"/>
    <property type="match status" value="1"/>
</dbReference>